<evidence type="ECO:0000313" key="3">
    <source>
        <dbReference type="Proteomes" id="UP000317901"/>
    </source>
</evidence>
<dbReference type="InterPro" id="IPR009506">
    <property type="entry name" value="YjiS-like"/>
</dbReference>
<evidence type="ECO:0000259" key="1">
    <source>
        <dbReference type="Pfam" id="PF06568"/>
    </source>
</evidence>
<proteinExistence type="predicted"/>
<organism evidence="2 3">
    <name type="scientific">Pseudomonas saxonica</name>
    <dbReference type="NCBI Taxonomy" id="2600598"/>
    <lineage>
        <taxon>Bacteria</taxon>
        <taxon>Pseudomonadati</taxon>
        <taxon>Pseudomonadota</taxon>
        <taxon>Gammaproteobacteria</taxon>
        <taxon>Pseudomonadales</taxon>
        <taxon>Pseudomonadaceae</taxon>
        <taxon>Pseudomonas</taxon>
    </lineage>
</organism>
<reference evidence="2 3" key="1">
    <citation type="submission" date="2019-06" db="EMBL/GenBank/DDBJ databases">
        <title>Pseudomonas bimorpha sp. nov. isolated from bovine raw milk and skim milk concentrate.</title>
        <authorList>
            <person name="Hofmann K."/>
            <person name="Huptas C."/>
            <person name="Doll E."/>
            <person name="Scherer S."/>
            <person name="Wenning M."/>
        </authorList>
    </citation>
    <scope>NUCLEOTIDE SEQUENCE [LARGE SCALE GENOMIC DNA]</scope>
    <source>
        <strain evidence="2 3">DSM 108990</strain>
    </source>
</reference>
<feature type="domain" description="YjiS-like" evidence="1">
    <location>
        <begin position="45"/>
        <end position="71"/>
    </location>
</feature>
<dbReference type="EMBL" id="VFIP01000005">
    <property type="protein sequence ID" value="TWR99750.1"/>
    <property type="molecule type" value="Genomic_DNA"/>
</dbReference>
<evidence type="ECO:0000313" key="2">
    <source>
        <dbReference type="EMBL" id="TWR99750.1"/>
    </source>
</evidence>
<protein>
    <submittedName>
        <fullName evidence="2">DUF1127 domain-containing protein</fullName>
    </submittedName>
</protein>
<name>A0A5C5Q7N2_9PSED</name>
<sequence>MNGLSDVRLTLHGPQLEAEHEAVKDVFQPRSAPACLGRWGLFAHRFKTRRVLRNLDADQLRDVGLNQEQARQEGCKPFWRS</sequence>
<comment type="caution">
    <text evidence="2">The sequence shown here is derived from an EMBL/GenBank/DDBJ whole genome shotgun (WGS) entry which is preliminary data.</text>
</comment>
<gene>
    <name evidence="2" type="ORF">FJD37_03820</name>
</gene>
<accession>A0A5C5Q7N2</accession>
<dbReference type="Pfam" id="PF06568">
    <property type="entry name" value="YjiS-like"/>
    <property type="match status" value="1"/>
</dbReference>
<dbReference type="AlphaFoldDB" id="A0A5C5Q7N2"/>
<dbReference type="OrthoDB" id="6496803at2"/>
<dbReference type="RefSeq" id="WP_122786192.1">
    <property type="nucleotide sequence ID" value="NZ_CP142033.1"/>
</dbReference>
<dbReference type="Proteomes" id="UP000317901">
    <property type="component" value="Unassembled WGS sequence"/>
</dbReference>